<organism evidence="2 3">
    <name type="scientific">Plectosphaerella cucumerina</name>
    <dbReference type="NCBI Taxonomy" id="40658"/>
    <lineage>
        <taxon>Eukaryota</taxon>
        <taxon>Fungi</taxon>
        <taxon>Dikarya</taxon>
        <taxon>Ascomycota</taxon>
        <taxon>Pezizomycotina</taxon>
        <taxon>Sordariomycetes</taxon>
        <taxon>Hypocreomycetidae</taxon>
        <taxon>Glomerellales</taxon>
        <taxon>Plectosphaerellaceae</taxon>
        <taxon>Plectosphaerella</taxon>
    </lineage>
</organism>
<comment type="caution">
    <text evidence="2">The sequence shown here is derived from an EMBL/GenBank/DDBJ whole genome shotgun (WGS) entry which is preliminary data.</text>
</comment>
<evidence type="ECO:0000313" key="3">
    <source>
        <dbReference type="Proteomes" id="UP000813385"/>
    </source>
</evidence>
<name>A0A8K0X568_9PEZI</name>
<proteinExistence type="predicted"/>
<dbReference type="Proteomes" id="UP000813385">
    <property type="component" value="Unassembled WGS sequence"/>
</dbReference>
<feature type="chain" id="PRO_5035460063" evidence="1">
    <location>
        <begin position="18"/>
        <end position="270"/>
    </location>
</feature>
<sequence length="270" mass="29282">MVASRFIALGMAVAVSAAPFMTERDLNSTVWTPDHVLQPDEVILYGTGRMEVVHVSVWEKLLESEGIDINTPEIDTAFLESGDQYAKNNIVERDEEAHPLTARQSSCSGTTSYVTDTTQRFVDWDVQMSPVVIGAGRNGIDVSVASSFSVANSVSASAGLDIKAIKDRLGASFGVSYSRTWTTQATVTVRGTIFPGETGVVITRPWKNRRYGRTFRGCVGSLVQTGTWMADSYEEGSYDGVKWISGAITVCIKNQSGIPLSRCNGSGNFR</sequence>
<feature type="signal peptide" evidence="1">
    <location>
        <begin position="1"/>
        <end position="17"/>
    </location>
</feature>
<reference evidence="2" key="1">
    <citation type="journal article" date="2021" name="Nat. Commun.">
        <title>Genetic determinants of endophytism in the Arabidopsis root mycobiome.</title>
        <authorList>
            <person name="Mesny F."/>
            <person name="Miyauchi S."/>
            <person name="Thiergart T."/>
            <person name="Pickel B."/>
            <person name="Atanasova L."/>
            <person name="Karlsson M."/>
            <person name="Huettel B."/>
            <person name="Barry K.W."/>
            <person name="Haridas S."/>
            <person name="Chen C."/>
            <person name="Bauer D."/>
            <person name="Andreopoulos W."/>
            <person name="Pangilinan J."/>
            <person name="LaButti K."/>
            <person name="Riley R."/>
            <person name="Lipzen A."/>
            <person name="Clum A."/>
            <person name="Drula E."/>
            <person name="Henrissat B."/>
            <person name="Kohler A."/>
            <person name="Grigoriev I.V."/>
            <person name="Martin F.M."/>
            <person name="Hacquard S."/>
        </authorList>
    </citation>
    <scope>NUCLEOTIDE SEQUENCE</scope>
    <source>
        <strain evidence="2">MPI-CAGE-AT-0016</strain>
    </source>
</reference>
<evidence type="ECO:0000256" key="1">
    <source>
        <dbReference type="SAM" id="SignalP"/>
    </source>
</evidence>
<protein>
    <submittedName>
        <fullName evidence="2">Uncharacterized protein</fullName>
    </submittedName>
</protein>
<dbReference type="AlphaFoldDB" id="A0A8K0X568"/>
<dbReference type="OrthoDB" id="4831122at2759"/>
<dbReference type="EMBL" id="JAGPXD010000002">
    <property type="protein sequence ID" value="KAH7366945.1"/>
    <property type="molecule type" value="Genomic_DNA"/>
</dbReference>
<evidence type="ECO:0000313" key="2">
    <source>
        <dbReference type="EMBL" id="KAH7366945.1"/>
    </source>
</evidence>
<keyword evidence="3" id="KW-1185">Reference proteome</keyword>
<gene>
    <name evidence="2" type="ORF">B0T11DRAFT_348072</name>
</gene>
<keyword evidence="1" id="KW-0732">Signal</keyword>
<accession>A0A8K0X568</accession>